<name>A0ACB8CP80_DERSI</name>
<organism evidence="1 2">
    <name type="scientific">Dermacentor silvarum</name>
    <name type="common">Tick</name>
    <dbReference type="NCBI Taxonomy" id="543639"/>
    <lineage>
        <taxon>Eukaryota</taxon>
        <taxon>Metazoa</taxon>
        <taxon>Ecdysozoa</taxon>
        <taxon>Arthropoda</taxon>
        <taxon>Chelicerata</taxon>
        <taxon>Arachnida</taxon>
        <taxon>Acari</taxon>
        <taxon>Parasitiformes</taxon>
        <taxon>Ixodida</taxon>
        <taxon>Ixodoidea</taxon>
        <taxon>Ixodidae</taxon>
        <taxon>Rhipicephalinae</taxon>
        <taxon>Dermacentor</taxon>
    </lineage>
</organism>
<accession>A0ACB8CP80</accession>
<evidence type="ECO:0000313" key="1">
    <source>
        <dbReference type="EMBL" id="KAH7948954.1"/>
    </source>
</evidence>
<keyword evidence="2" id="KW-1185">Reference proteome</keyword>
<evidence type="ECO:0000313" key="2">
    <source>
        <dbReference type="Proteomes" id="UP000821865"/>
    </source>
</evidence>
<sequence length="262" mass="29376">MACGGGDPCIAGPSTRKRSFSFLSSSSSDDDSDTDVYLVSGSDDSDDGELSSSSGDDEDSSKANIASARQWILLDVDNPPVKPPRFPFLAIPGKTFNLSSSDDLMEYIQQFLDDELISLVVDETNRKAVETLKRSPPSEHSRLKKWVPVTKEEITVHTASMETFKDSKGRDVTKPSIVRDYNHTMGGVDKSDQMLSDYPVPRKRQKIYYKKIFRHLIDEATFNSFVLYQKDGGKMSHLDYRLALIEAILTRYLDPSKKTKRG</sequence>
<reference evidence="1" key="1">
    <citation type="submission" date="2020-05" db="EMBL/GenBank/DDBJ databases">
        <title>Large-scale comparative analyses of tick genomes elucidate their genetic diversity and vector capacities.</title>
        <authorList>
            <person name="Jia N."/>
            <person name="Wang J."/>
            <person name="Shi W."/>
            <person name="Du L."/>
            <person name="Sun Y."/>
            <person name="Zhan W."/>
            <person name="Jiang J."/>
            <person name="Wang Q."/>
            <person name="Zhang B."/>
            <person name="Ji P."/>
            <person name="Sakyi L.B."/>
            <person name="Cui X."/>
            <person name="Yuan T."/>
            <person name="Jiang B."/>
            <person name="Yang W."/>
            <person name="Lam T.T.-Y."/>
            <person name="Chang Q."/>
            <person name="Ding S."/>
            <person name="Wang X."/>
            <person name="Zhu J."/>
            <person name="Ruan X."/>
            <person name="Zhao L."/>
            <person name="Wei J."/>
            <person name="Que T."/>
            <person name="Du C."/>
            <person name="Cheng J."/>
            <person name="Dai P."/>
            <person name="Han X."/>
            <person name="Huang E."/>
            <person name="Gao Y."/>
            <person name="Liu J."/>
            <person name="Shao H."/>
            <person name="Ye R."/>
            <person name="Li L."/>
            <person name="Wei W."/>
            <person name="Wang X."/>
            <person name="Wang C."/>
            <person name="Yang T."/>
            <person name="Huo Q."/>
            <person name="Li W."/>
            <person name="Guo W."/>
            <person name="Chen H."/>
            <person name="Zhou L."/>
            <person name="Ni X."/>
            <person name="Tian J."/>
            <person name="Zhou Y."/>
            <person name="Sheng Y."/>
            <person name="Liu T."/>
            <person name="Pan Y."/>
            <person name="Xia L."/>
            <person name="Li J."/>
            <person name="Zhao F."/>
            <person name="Cao W."/>
        </authorList>
    </citation>
    <scope>NUCLEOTIDE SEQUENCE</scope>
    <source>
        <strain evidence="1">Dsil-2018</strain>
    </source>
</reference>
<proteinExistence type="predicted"/>
<gene>
    <name evidence="1" type="ORF">HPB49_003629</name>
</gene>
<protein>
    <submittedName>
        <fullName evidence="1">Uncharacterized protein</fullName>
    </submittedName>
</protein>
<dbReference type="EMBL" id="CM023474">
    <property type="protein sequence ID" value="KAH7948954.1"/>
    <property type="molecule type" value="Genomic_DNA"/>
</dbReference>
<comment type="caution">
    <text evidence="1">The sequence shown here is derived from an EMBL/GenBank/DDBJ whole genome shotgun (WGS) entry which is preliminary data.</text>
</comment>
<dbReference type="Proteomes" id="UP000821865">
    <property type="component" value="Chromosome 5"/>
</dbReference>